<evidence type="ECO:0000313" key="7">
    <source>
        <dbReference type="EMBL" id="KAK1845004.1"/>
    </source>
</evidence>
<feature type="domain" description="FAD-binding PCMH-type" evidence="6">
    <location>
        <begin position="62"/>
        <end position="235"/>
    </location>
</feature>
<name>A0AAD9AC30_9PEZI</name>
<reference evidence="7" key="1">
    <citation type="submission" date="2023-01" db="EMBL/GenBank/DDBJ databases">
        <title>Colletotrichum chrysophilum M932 genome sequence.</title>
        <authorList>
            <person name="Baroncelli R."/>
        </authorList>
    </citation>
    <scope>NUCLEOTIDE SEQUENCE</scope>
    <source>
        <strain evidence="7">M932</strain>
    </source>
</reference>
<protein>
    <submittedName>
        <fullName evidence="7">6-hydroxy-d-nicotine oxidase</fullName>
    </submittedName>
</protein>
<dbReference type="PROSITE" id="PS51387">
    <property type="entry name" value="FAD_PCMH"/>
    <property type="match status" value="1"/>
</dbReference>
<sequence>MMASLEATGEFRISNPEGSTREQIAKDAPQFQDFAEKYPELPIYTPSSESYVIVRPFYNGAATKQPLAILRPRTDAEVAAVVKEAKAQNLPFGIRAGGHDLSFTQNQGKDGIMIDLRALDSAVVAEDRKSVRVGGGIIGLALSKFLHEHKLLTPHGWCSGVGIAGWAMGGGYGYSSAFYGLGVDQILGARLVLASGEVVDTDQHPNGKELLWALRGAGNGNFGIVVELRLKVYPETACLGGLVGFPNSETGQVLNKFSEMEKDLPINTAAEITHMAMPGVGPVLSFFLVWTPTDGNLDEGWEFHRKIKSLGTVLLDTVAETTDYGFFSSFPNPSGTHYYPRVCTIEYMTPEINNIIAANPPPGPWCANVIHSAHGRVLEPNPEACYPLRKRHRIFNPNAGVQDAQGETTEFEGYKEWNDGLIAKLKEKGLTLPYGYRNLSPGSDIDWVATYGEETLERLKGVKNKFDPENVFRTGYPRLELL</sequence>
<dbReference type="EMBL" id="JAQOWY010000289">
    <property type="protein sequence ID" value="KAK1845004.1"/>
    <property type="molecule type" value="Genomic_DNA"/>
</dbReference>
<evidence type="ECO:0000259" key="6">
    <source>
        <dbReference type="PROSITE" id="PS51387"/>
    </source>
</evidence>
<dbReference type="Gene3D" id="3.30.465.10">
    <property type="match status" value="1"/>
</dbReference>
<keyword evidence="2" id="KW-0285">Flavoprotein</keyword>
<dbReference type="InterPro" id="IPR012951">
    <property type="entry name" value="BBE"/>
</dbReference>
<comment type="caution">
    <text evidence="7">The sequence shown here is derived from an EMBL/GenBank/DDBJ whole genome shotgun (WGS) entry which is preliminary data.</text>
</comment>
<dbReference type="SUPFAM" id="SSF56176">
    <property type="entry name" value="FAD-binding/transporter-associated domain-like"/>
    <property type="match status" value="1"/>
</dbReference>
<dbReference type="InterPro" id="IPR036318">
    <property type="entry name" value="FAD-bd_PCMH-like_sf"/>
</dbReference>
<evidence type="ECO:0000256" key="3">
    <source>
        <dbReference type="ARBA" id="ARBA00022827"/>
    </source>
</evidence>
<dbReference type="InterPro" id="IPR016169">
    <property type="entry name" value="FAD-bd_PCMH_sub2"/>
</dbReference>
<keyword evidence="3" id="KW-0274">FAD</keyword>
<gene>
    <name evidence="7" type="ORF">CCHR01_12367</name>
</gene>
<feature type="region of interest" description="Disordered" evidence="5">
    <location>
        <begin position="1"/>
        <end position="23"/>
    </location>
</feature>
<evidence type="ECO:0000256" key="2">
    <source>
        <dbReference type="ARBA" id="ARBA00022630"/>
    </source>
</evidence>
<dbReference type="Proteomes" id="UP001243330">
    <property type="component" value="Unassembled WGS sequence"/>
</dbReference>
<dbReference type="PANTHER" id="PTHR42973:SF7">
    <property type="entry name" value="FAD-BINDING PCMH-TYPE DOMAIN-CONTAINING PROTEIN"/>
    <property type="match status" value="1"/>
</dbReference>
<keyword evidence="8" id="KW-1185">Reference proteome</keyword>
<dbReference type="InterPro" id="IPR016166">
    <property type="entry name" value="FAD-bd_PCMH"/>
</dbReference>
<proteinExistence type="inferred from homology"/>
<dbReference type="AlphaFoldDB" id="A0AAD9AC30"/>
<organism evidence="7 8">
    <name type="scientific">Colletotrichum chrysophilum</name>
    <dbReference type="NCBI Taxonomy" id="1836956"/>
    <lineage>
        <taxon>Eukaryota</taxon>
        <taxon>Fungi</taxon>
        <taxon>Dikarya</taxon>
        <taxon>Ascomycota</taxon>
        <taxon>Pezizomycotina</taxon>
        <taxon>Sordariomycetes</taxon>
        <taxon>Hypocreomycetidae</taxon>
        <taxon>Glomerellales</taxon>
        <taxon>Glomerellaceae</taxon>
        <taxon>Colletotrichum</taxon>
        <taxon>Colletotrichum gloeosporioides species complex</taxon>
    </lineage>
</organism>
<dbReference type="InterPro" id="IPR006094">
    <property type="entry name" value="Oxid_FAD_bind_N"/>
</dbReference>
<dbReference type="Pfam" id="PF01565">
    <property type="entry name" value="FAD_binding_4"/>
    <property type="match status" value="1"/>
</dbReference>
<keyword evidence="4" id="KW-0560">Oxidoreductase</keyword>
<evidence type="ECO:0000256" key="1">
    <source>
        <dbReference type="ARBA" id="ARBA00005466"/>
    </source>
</evidence>
<dbReference type="Pfam" id="PF08031">
    <property type="entry name" value="BBE"/>
    <property type="match status" value="1"/>
</dbReference>
<evidence type="ECO:0000256" key="5">
    <source>
        <dbReference type="SAM" id="MobiDB-lite"/>
    </source>
</evidence>
<evidence type="ECO:0000256" key="4">
    <source>
        <dbReference type="ARBA" id="ARBA00023002"/>
    </source>
</evidence>
<dbReference type="InterPro" id="IPR050416">
    <property type="entry name" value="FAD-linked_Oxidoreductase"/>
</dbReference>
<evidence type="ECO:0000313" key="8">
    <source>
        <dbReference type="Proteomes" id="UP001243330"/>
    </source>
</evidence>
<dbReference type="GO" id="GO:0071949">
    <property type="term" value="F:FAD binding"/>
    <property type="evidence" value="ECO:0007669"/>
    <property type="project" value="InterPro"/>
</dbReference>
<dbReference type="Gene3D" id="3.30.43.10">
    <property type="entry name" value="Uridine Diphospho-n-acetylenolpyruvylglucosamine Reductase, domain 2"/>
    <property type="match status" value="1"/>
</dbReference>
<dbReference type="GO" id="GO:0016491">
    <property type="term" value="F:oxidoreductase activity"/>
    <property type="evidence" value="ECO:0007669"/>
    <property type="project" value="UniProtKB-KW"/>
</dbReference>
<comment type="similarity">
    <text evidence="1">Belongs to the oxygen-dependent FAD-linked oxidoreductase family.</text>
</comment>
<dbReference type="Gene3D" id="3.40.462.20">
    <property type="match status" value="1"/>
</dbReference>
<dbReference type="PANTHER" id="PTHR42973">
    <property type="entry name" value="BINDING OXIDOREDUCTASE, PUTATIVE (AFU_ORTHOLOGUE AFUA_1G17690)-RELATED"/>
    <property type="match status" value="1"/>
</dbReference>
<dbReference type="InterPro" id="IPR016167">
    <property type="entry name" value="FAD-bd_PCMH_sub1"/>
</dbReference>
<accession>A0AAD9AC30</accession>